<dbReference type="PROSITE" id="PS00028">
    <property type="entry name" value="ZINC_FINGER_C2H2_1"/>
    <property type="match status" value="2"/>
</dbReference>
<dbReference type="Pfam" id="PF10551">
    <property type="entry name" value="MULE"/>
    <property type="match status" value="1"/>
</dbReference>
<keyword evidence="1" id="KW-0863">Zinc-finger</keyword>
<evidence type="ECO:0000313" key="5">
    <source>
        <dbReference type="Proteomes" id="UP000230233"/>
    </source>
</evidence>
<evidence type="ECO:0000256" key="2">
    <source>
        <dbReference type="SAM" id="MobiDB-lite"/>
    </source>
</evidence>
<organism evidence="4 5">
    <name type="scientific">Caenorhabditis nigoni</name>
    <dbReference type="NCBI Taxonomy" id="1611254"/>
    <lineage>
        <taxon>Eukaryota</taxon>
        <taxon>Metazoa</taxon>
        <taxon>Ecdysozoa</taxon>
        <taxon>Nematoda</taxon>
        <taxon>Chromadorea</taxon>
        <taxon>Rhabditida</taxon>
        <taxon>Rhabditina</taxon>
        <taxon>Rhabditomorpha</taxon>
        <taxon>Rhabditoidea</taxon>
        <taxon>Rhabditidae</taxon>
        <taxon>Peloderinae</taxon>
        <taxon>Caenorhabditis</taxon>
    </lineage>
</organism>
<evidence type="ECO:0000313" key="4">
    <source>
        <dbReference type="EMBL" id="PIC35558.1"/>
    </source>
</evidence>
<feature type="region of interest" description="Disordered" evidence="2">
    <location>
        <begin position="796"/>
        <end position="839"/>
    </location>
</feature>
<dbReference type="AlphaFoldDB" id="A0A2G5U7R2"/>
<comment type="caution">
    <text evidence="4">The sequence shown here is derived from an EMBL/GenBank/DDBJ whole genome shotgun (WGS) entry which is preliminary data.</text>
</comment>
<dbReference type="InterPro" id="IPR052797">
    <property type="entry name" value="RegFact_GeneExpr_CellDeath"/>
</dbReference>
<keyword evidence="1" id="KW-0479">Metal-binding</keyword>
<dbReference type="GO" id="GO:0008270">
    <property type="term" value="F:zinc ion binding"/>
    <property type="evidence" value="ECO:0007669"/>
    <property type="project" value="UniProtKB-KW"/>
</dbReference>
<protein>
    <recommendedName>
        <fullName evidence="3">C2H2-type domain-containing protein</fullName>
    </recommendedName>
</protein>
<name>A0A2G5U7R2_9PELO</name>
<evidence type="ECO:0000259" key="3">
    <source>
        <dbReference type="PROSITE" id="PS50157"/>
    </source>
</evidence>
<dbReference type="Gene3D" id="3.30.160.60">
    <property type="entry name" value="Classic Zinc Finger"/>
    <property type="match status" value="1"/>
</dbReference>
<accession>A0A2G5U7R2</accession>
<dbReference type="OrthoDB" id="5864635at2759"/>
<reference evidence="5" key="1">
    <citation type="submission" date="2017-10" db="EMBL/GenBank/DDBJ databases">
        <title>Rapid genome shrinkage in a self-fertile nematode reveals novel sperm competition proteins.</title>
        <authorList>
            <person name="Yin D."/>
            <person name="Schwarz E.M."/>
            <person name="Thomas C.G."/>
            <person name="Felde R.L."/>
            <person name="Korf I.F."/>
            <person name="Cutter A.D."/>
            <person name="Schartner C.M."/>
            <person name="Ralston E.J."/>
            <person name="Meyer B.J."/>
            <person name="Haag E.S."/>
        </authorList>
    </citation>
    <scope>NUCLEOTIDE SEQUENCE [LARGE SCALE GENOMIC DNA]</scope>
    <source>
        <strain evidence="5">JU1422</strain>
    </source>
</reference>
<keyword evidence="1" id="KW-0862">Zinc</keyword>
<dbReference type="InterPro" id="IPR018289">
    <property type="entry name" value="MULE_transposase_dom"/>
</dbReference>
<dbReference type="Proteomes" id="UP000230233">
    <property type="component" value="Chromosome IV"/>
</dbReference>
<dbReference type="SMART" id="SM00355">
    <property type="entry name" value="ZnF_C2H2"/>
    <property type="match status" value="3"/>
</dbReference>
<evidence type="ECO:0000256" key="1">
    <source>
        <dbReference type="PROSITE-ProRule" id="PRU00042"/>
    </source>
</evidence>
<dbReference type="PROSITE" id="PS50157">
    <property type="entry name" value="ZINC_FINGER_C2H2_2"/>
    <property type="match status" value="1"/>
</dbReference>
<dbReference type="PANTHER" id="PTHR33936">
    <property type="entry name" value="PROTEIN CBG17840"/>
    <property type="match status" value="1"/>
</dbReference>
<dbReference type="InterPro" id="IPR013087">
    <property type="entry name" value="Znf_C2H2_type"/>
</dbReference>
<dbReference type="EMBL" id="PDUG01000004">
    <property type="protein sequence ID" value="PIC35558.1"/>
    <property type="molecule type" value="Genomic_DNA"/>
</dbReference>
<gene>
    <name evidence="4" type="primary">Cnig_chr_IV.g14876</name>
    <name evidence="4" type="ORF">B9Z55_014876</name>
</gene>
<dbReference type="STRING" id="1611254.A0A2G5U7R2"/>
<feature type="domain" description="C2H2-type" evidence="3">
    <location>
        <begin position="56"/>
        <end position="80"/>
    </location>
</feature>
<proteinExistence type="predicted"/>
<keyword evidence="5" id="KW-1185">Reference proteome</keyword>
<dbReference type="PANTHER" id="PTHR33936:SF22">
    <property type="entry name" value="C2H2-TYPE DOMAIN-CONTAINING PROTEIN"/>
    <property type="match status" value="1"/>
</dbReference>
<feature type="compositionally biased region" description="Basic and acidic residues" evidence="2">
    <location>
        <begin position="803"/>
        <end position="818"/>
    </location>
</feature>
<sequence>MRDIIKCPKCNFQCKRSYSVGRHLLAIHDATEEDIEAFRAQLVASRALKRHGGGAWKCDKCQKLFASQRSLDSHIKKEHTKLLDPSDISLFPDDSSTSSPPPKKIQLEKIDNEDVLVRKTNTVTVAPRPSQGTGKIECPVENCQFKATSRESLAIHYSNDHDSSFELEKRHFETDTEFQIWKNSREEESCTSWMIRSKYSKENEFTNYYNCRHDGHYESVVQKLDKPKSIKLTGEYHCPAFLKSTKNEETGKITVVGFHGHYGHDLKNAWRSLNEREISIIIRMMTDGFSNSQIIKKCEKFPPENRLSYIIHDDLRYLRKKYNLQEGVLDENDLASVKKRVERGWKEDGILMFQEPDELGAGLRLVLMTPSQKELCLKYHHRGIVIDDTHNTTKYGIKLTTLMVLNGFDRAIPVAFLLSSSCTSDDCAALFQCVKNEIPTFHPQWFMSDEANAFWNGYNTIFPNNKSQRLWCRWHVLRALEKNCDEMLTKESSADVKKTISELIREPDRVKFDRGILSLLEFLEKDGTRGQKYAEYLRSYYLKHVEVWANCYRSKTPFHTSMYSENWHSALKKDLLHRKTNIRLDELIQVLLDGFQWVIRRLAKQMERQLKKACPRRNANLKNCQLAIDQQDHYIVTRNQNGDLELMKKESGDVYVVRDDLGCACFSEENVHCLCGACAYRFTCSCQVQLGGICCKHIHLAIRHCQENQSMEEAEDEAVPFRNFDVPGPGPQYFDVSDFLDVPVREESEKMYNLFSQSIDNLAQKMRMIKKKPGNEETMQKVLELIQQANDLFPKGKAPTLVSRRDSQGARKSARETMHTLPRRQKRHPQYSKKRGTRIASKHDPSICNVCNLRDPILPLDMNEIEPDALDTDWRRCVSCKLPVHFLCSSGSCPSCGDNFENYQPSDSEVDQVSSDSSDEMP</sequence>
<feature type="compositionally biased region" description="Basic residues" evidence="2">
    <location>
        <begin position="821"/>
        <end position="837"/>
    </location>
</feature>